<comment type="similarity">
    <text evidence="12">Belongs to the cytochrome b561 family.</text>
</comment>
<comment type="cofactor">
    <cofactor evidence="1">
        <name>heme b</name>
        <dbReference type="ChEBI" id="CHEBI:60344"/>
    </cofactor>
</comment>
<evidence type="ECO:0000256" key="4">
    <source>
        <dbReference type="ARBA" id="ARBA00022475"/>
    </source>
</evidence>
<evidence type="ECO:0000256" key="13">
    <source>
        <dbReference type="SAM" id="Phobius"/>
    </source>
</evidence>
<keyword evidence="5" id="KW-0349">Heme</keyword>
<evidence type="ECO:0000256" key="11">
    <source>
        <dbReference type="ARBA" id="ARBA00023136"/>
    </source>
</evidence>
<reference evidence="15 16" key="1">
    <citation type="submission" date="2021-04" db="EMBL/GenBank/DDBJ databases">
        <authorList>
            <person name="Huq M.A."/>
        </authorList>
    </citation>
    <scope>NUCLEOTIDE SEQUENCE [LARGE SCALE GENOMIC DNA]</scope>
    <source>
        <strain evidence="15 16">MAH-13</strain>
    </source>
</reference>
<dbReference type="InterPro" id="IPR016174">
    <property type="entry name" value="Di-haem_cyt_TM"/>
</dbReference>
<keyword evidence="16" id="KW-1185">Reference proteome</keyword>
<protein>
    <submittedName>
        <fullName evidence="15">Cytochrome b</fullName>
    </submittedName>
</protein>
<dbReference type="RefSeq" id="WP_209620389.1">
    <property type="nucleotide sequence ID" value="NZ_JAGJRS010000021.1"/>
</dbReference>
<sequence length="187" mass="20656">MNTPTTFHPLARLLHWAMAGMIVAMLFIGAGMVATVSERHSGLLAIHKPLGIAILLLAIARLALRLRHRPPSLPADLPLWQRLAATASHWLLYALMLALPLLGWGMLSAGGYPVILGDTMRLPAILPENALLFAWLREAHRYLAWLLFLTFVAHMSAGLYHGLVRRDGVLASMLPSRRRREPVVTDG</sequence>
<evidence type="ECO:0000256" key="2">
    <source>
        <dbReference type="ARBA" id="ARBA00004651"/>
    </source>
</evidence>
<comment type="caution">
    <text evidence="15">The sequence shown here is derived from an EMBL/GenBank/DDBJ whole genome shotgun (WGS) entry which is preliminary data.</text>
</comment>
<dbReference type="InterPro" id="IPR052168">
    <property type="entry name" value="Cytochrome_b561_oxidase"/>
</dbReference>
<keyword evidence="4" id="KW-1003">Cell membrane</keyword>
<evidence type="ECO:0000256" key="5">
    <source>
        <dbReference type="ARBA" id="ARBA00022617"/>
    </source>
</evidence>
<dbReference type="Pfam" id="PF01292">
    <property type="entry name" value="Ni_hydr_CYTB"/>
    <property type="match status" value="1"/>
</dbReference>
<evidence type="ECO:0000256" key="6">
    <source>
        <dbReference type="ARBA" id="ARBA00022692"/>
    </source>
</evidence>
<dbReference type="PANTHER" id="PTHR30529">
    <property type="entry name" value="CYTOCHROME B561"/>
    <property type="match status" value="1"/>
</dbReference>
<gene>
    <name evidence="15" type="ORF">J7I44_11005</name>
</gene>
<evidence type="ECO:0000256" key="10">
    <source>
        <dbReference type="ARBA" id="ARBA00023004"/>
    </source>
</evidence>
<keyword evidence="6 13" id="KW-0812">Transmembrane</keyword>
<feature type="transmembrane region" description="Helical" evidence="13">
    <location>
        <begin position="46"/>
        <end position="64"/>
    </location>
</feature>
<keyword evidence="3" id="KW-0813">Transport</keyword>
<dbReference type="EMBL" id="JAGJRS010000021">
    <property type="protein sequence ID" value="MBP1474827.1"/>
    <property type="molecule type" value="Genomic_DNA"/>
</dbReference>
<feature type="transmembrane region" description="Helical" evidence="13">
    <location>
        <begin position="90"/>
        <end position="115"/>
    </location>
</feature>
<dbReference type="SUPFAM" id="SSF81342">
    <property type="entry name" value="Transmembrane di-heme cytochromes"/>
    <property type="match status" value="1"/>
</dbReference>
<evidence type="ECO:0000256" key="12">
    <source>
        <dbReference type="ARBA" id="ARBA00037975"/>
    </source>
</evidence>
<keyword evidence="9 13" id="KW-1133">Transmembrane helix</keyword>
<dbReference type="Proteomes" id="UP000823790">
    <property type="component" value="Unassembled WGS sequence"/>
</dbReference>
<name>A0ABS4DP61_9GAMM</name>
<dbReference type="PANTHER" id="PTHR30529:SF6">
    <property type="entry name" value="BLL0291 PROTEIN"/>
    <property type="match status" value="1"/>
</dbReference>
<feature type="domain" description="Cytochrome b561 bacterial/Ni-hydrogenase" evidence="14">
    <location>
        <begin position="7"/>
        <end position="175"/>
    </location>
</feature>
<evidence type="ECO:0000256" key="1">
    <source>
        <dbReference type="ARBA" id="ARBA00001970"/>
    </source>
</evidence>
<keyword evidence="11 13" id="KW-0472">Membrane</keyword>
<proteinExistence type="inferred from homology"/>
<keyword evidence="8" id="KW-0249">Electron transport</keyword>
<accession>A0ABS4DP61</accession>
<keyword evidence="10" id="KW-0408">Iron</keyword>
<organism evidence="15 16">
    <name type="scientific">Frateuria flava</name>
    <dbReference type="NCBI Taxonomy" id="2821489"/>
    <lineage>
        <taxon>Bacteria</taxon>
        <taxon>Pseudomonadati</taxon>
        <taxon>Pseudomonadota</taxon>
        <taxon>Gammaproteobacteria</taxon>
        <taxon>Lysobacterales</taxon>
        <taxon>Rhodanobacteraceae</taxon>
        <taxon>Frateuria</taxon>
    </lineage>
</organism>
<evidence type="ECO:0000313" key="15">
    <source>
        <dbReference type="EMBL" id="MBP1474827.1"/>
    </source>
</evidence>
<evidence type="ECO:0000256" key="3">
    <source>
        <dbReference type="ARBA" id="ARBA00022448"/>
    </source>
</evidence>
<evidence type="ECO:0000256" key="7">
    <source>
        <dbReference type="ARBA" id="ARBA00022723"/>
    </source>
</evidence>
<evidence type="ECO:0000256" key="9">
    <source>
        <dbReference type="ARBA" id="ARBA00022989"/>
    </source>
</evidence>
<evidence type="ECO:0000256" key="8">
    <source>
        <dbReference type="ARBA" id="ARBA00022982"/>
    </source>
</evidence>
<evidence type="ECO:0000313" key="16">
    <source>
        <dbReference type="Proteomes" id="UP000823790"/>
    </source>
</evidence>
<feature type="transmembrane region" description="Helical" evidence="13">
    <location>
        <begin position="12"/>
        <end position="34"/>
    </location>
</feature>
<feature type="transmembrane region" description="Helical" evidence="13">
    <location>
        <begin position="142"/>
        <end position="163"/>
    </location>
</feature>
<comment type="subcellular location">
    <subcellularLocation>
        <location evidence="2">Cell membrane</location>
        <topology evidence="2">Multi-pass membrane protein</topology>
    </subcellularLocation>
</comment>
<dbReference type="Gene3D" id="1.20.950.20">
    <property type="entry name" value="Transmembrane di-heme cytochromes, Chain C"/>
    <property type="match status" value="1"/>
</dbReference>
<evidence type="ECO:0000259" key="14">
    <source>
        <dbReference type="Pfam" id="PF01292"/>
    </source>
</evidence>
<keyword evidence="7" id="KW-0479">Metal-binding</keyword>
<dbReference type="InterPro" id="IPR011577">
    <property type="entry name" value="Cyt_b561_bac/Ni-Hgenase"/>
</dbReference>